<gene>
    <name evidence="1" type="ORF">HY730_08660</name>
</gene>
<reference evidence="1" key="1">
    <citation type="submission" date="2020-07" db="EMBL/GenBank/DDBJ databases">
        <title>Huge and variable diversity of episymbiotic CPR bacteria and DPANN archaea in groundwater ecosystems.</title>
        <authorList>
            <person name="He C.Y."/>
            <person name="Keren R."/>
            <person name="Whittaker M."/>
            <person name="Farag I.F."/>
            <person name="Doudna J."/>
            <person name="Cate J.H.D."/>
            <person name="Banfield J.F."/>
        </authorList>
    </citation>
    <scope>NUCLEOTIDE SEQUENCE</scope>
    <source>
        <strain evidence="1">NC_groundwater_1482_Ag_S-0.65um_47_24</strain>
    </source>
</reference>
<dbReference type="AlphaFoldDB" id="A0A933LQR6"/>
<sequence>MDVSIRRILVDQNDHVIRLNNSLFDRLWRQSRKDMLVQFAGCLIRHAEIVVEILERNPVNILRIVFGYLYFDQEGRLDKDRIRQDSTLKTVKAMPLT</sequence>
<evidence type="ECO:0000313" key="2">
    <source>
        <dbReference type="Proteomes" id="UP000772181"/>
    </source>
</evidence>
<comment type="caution">
    <text evidence="1">The sequence shown here is derived from an EMBL/GenBank/DDBJ whole genome shotgun (WGS) entry which is preliminary data.</text>
</comment>
<protein>
    <submittedName>
        <fullName evidence="1">Uncharacterized protein</fullName>
    </submittedName>
</protein>
<proteinExistence type="predicted"/>
<name>A0A933LQR6_UNCTE</name>
<organism evidence="1 2">
    <name type="scientific">Tectimicrobiota bacterium</name>
    <dbReference type="NCBI Taxonomy" id="2528274"/>
    <lineage>
        <taxon>Bacteria</taxon>
        <taxon>Pseudomonadati</taxon>
        <taxon>Nitrospinota/Tectimicrobiota group</taxon>
        <taxon>Candidatus Tectimicrobiota</taxon>
    </lineage>
</organism>
<accession>A0A933LQR6</accession>
<dbReference type="Proteomes" id="UP000772181">
    <property type="component" value="Unassembled WGS sequence"/>
</dbReference>
<dbReference type="EMBL" id="JACQWF010000380">
    <property type="protein sequence ID" value="MBI4596430.1"/>
    <property type="molecule type" value="Genomic_DNA"/>
</dbReference>
<evidence type="ECO:0000313" key="1">
    <source>
        <dbReference type="EMBL" id="MBI4596430.1"/>
    </source>
</evidence>